<dbReference type="InterPro" id="IPR025525">
    <property type="entry name" value="hAT-like_transposase_RNase-H"/>
</dbReference>
<comment type="caution">
    <text evidence="3">The sequence shown here is derived from an EMBL/GenBank/DDBJ whole genome shotgun (WGS) entry which is preliminary data.</text>
</comment>
<proteinExistence type="predicted"/>
<dbReference type="GO" id="GO:0003677">
    <property type="term" value="F:DNA binding"/>
    <property type="evidence" value="ECO:0007669"/>
    <property type="project" value="InterPro"/>
</dbReference>
<evidence type="ECO:0000313" key="3">
    <source>
        <dbReference type="EMBL" id="KAK1415305.1"/>
    </source>
</evidence>
<dbReference type="PANTHER" id="PTHR23272:SF193">
    <property type="entry name" value="OS07G0624100 PROTEIN"/>
    <property type="match status" value="1"/>
</dbReference>
<sequence>MLCVATEYERAFDRYLEEDFVFSRDLGEGHGVPDSNDWKNVKRLGGFLQHFYELTLRVSGTKYITSNTFSDSISCVDTVLQQCRLSDDNDLKKMVELMTSKFNKYWGDVKKFNLMIFVASLFDPRTKLAYLKVTLRGMYGIELGDKVSQLCEEALVDIFNDYKRIHSDNHTTKSSTSSSKPVNVGTSSTSKTFNLFGSVDDTFKALRERNMAEVKRQKIEAGVTEDSNWIGI</sequence>
<evidence type="ECO:0000313" key="4">
    <source>
        <dbReference type="Proteomes" id="UP001229421"/>
    </source>
</evidence>
<dbReference type="AlphaFoldDB" id="A0AAD8NGP1"/>
<organism evidence="3 4">
    <name type="scientific">Tagetes erecta</name>
    <name type="common">African marigold</name>
    <dbReference type="NCBI Taxonomy" id="13708"/>
    <lineage>
        <taxon>Eukaryota</taxon>
        <taxon>Viridiplantae</taxon>
        <taxon>Streptophyta</taxon>
        <taxon>Embryophyta</taxon>
        <taxon>Tracheophyta</taxon>
        <taxon>Spermatophyta</taxon>
        <taxon>Magnoliopsida</taxon>
        <taxon>eudicotyledons</taxon>
        <taxon>Gunneridae</taxon>
        <taxon>Pentapetalae</taxon>
        <taxon>asterids</taxon>
        <taxon>campanulids</taxon>
        <taxon>Asterales</taxon>
        <taxon>Asteraceae</taxon>
        <taxon>Asteroideae</taxon>
        <taxon>Heliantheae alliance</taxon>
        <taxon>Tageteae</taxon>
        <taxon>Tagetes</taxon>
    </lineage>
</organism>
<keyword evidence="4" id="KW-1185">Reference proteome</keyword>
<feature type="region of interest" description="Disordered" evidence="1">
    <location>
        <begin position="168"/>
        <end position="188"/>
    </location>
</feature>
<dbReference type="PANTHER" id="PTHR23272">
    <property type="entry name" value="BED FINGER-RELATED"/>
    <property type="match status" value="1"/>
</dbReference>
<gene>
    <name evidence="3" type="ORF">QVD17_31084</name>
</gene>
<dbReference type="Pfam" id="PF14372">
    <property type="entry name" value="hAT-like_RNase-H"/>
    <property type="match status" value="1"/>
</dbReference>
<dbReference type="InterPro" id="IPR012337">
    <property type="entry name" value="RNaseH-like_sf"/>
</dbReference>
<dbReference type="Proteomes" id="UP001229421">
    <property type="component" value="Unassembled WGS sequence"/>
</dbReference>
<evidence type="ECO:0000256" key="1">
    <source>
        <dbReference type="SAM" id="MobiDB-lite"/>
    </source>
</evidence>
<dbReference type="EMBL" id="JAUHHV010000008">
    <property type="protein sequence ID" value="KAK1415305.1"/>
    <property type="molecule type" value="Genomic_DNA"/>
</dbReference>
<evidence type="ECO:0000259" key="2">
    <source>
        <dbReference type="Pfam" id="PF14372"/>
    </source>
</evidence>
<accession>A0AAD8NGP1</accession>
<reference evidence="3" key="1">
    <citation type="journal article" date="2023" name="bioRxiv">
        <title>Improved chromosome-level genome assembly for marigold (Tagetes erecta).</title>
        <authorList>
            <person name="Jiang F."/>
            <person name="Yuan L."/>
            <person name="Wang S."/>
            <person name="Wang H."/>
            <person name="Xu D."/>
            <person name="Wang A."/>
            <person name="Fan W."/>
        </authorList>
    </citation>
    <scope>NUCLEOTIDE SEQUENCE</scope>
    <source>
        <strain evidence="3">WSJ</strain>
        <tissue evidence="3">Leaf</tissue>
    </source>
</reference>
<name>A0AAD8NGP1_TARER</name>
<protein>
    <recommendedName>
        <fullName evidence="2">hAT-like transposase RNase-H fold domain-containing protein</fullName>
    </recommendedName>
</protein>
<dbReference type="SUPFAM" id="SSF53098">
    <property type="entry name" value="Ribonuclease H-like"/>
    <property type="match status" value="1"/>
</dbReference>
<feature type="domain" description="hAT-like transposase RNase-H fold" evidence="2">
    <location>
        <begin position="59"/>
        <end position="162"/>
    </location>
</feature>